<dbReference type="Pfam" id="PF00550">
    <property type="entry name" value="PP-binding"/>
    <property type="match status" value="1"/>
</dbReference>
<proteinExistence type="predicted"/>
<dbReference type="Gene3D" id="1.10.1200.10">
    <property type="entry name" value="ACP-like"/>
    <property type="match status" value="1"/>
</dbReference>
<evidence type="ECO:0000313" key="5">
    <source>
        <dbReference type="Proteomes" id="UP000199529"/>
    </source>
</evidence>
<dbReference type="EMBL" id="FNOK01000001">
    <property type="protein sequence ID" value="SDW12751.1"/>
    <property type="molecule type" value="Genomic_DNA"/>
</dbReference>
<dbReference type="SMART" id="SM01294">
    <property type="entry name" value="PKS_PP_betabranch"/>
    <property type="match status" value="1"/>
</dbReference>
<protein>
    <submittedName>
        <fullName evidence="4">Acyl carrier protein</fullName>
    </submittedName>
</protein>
<dbReference type="SUPFAM" id="SSF47336">
    <property type="entry name" value="ACP-like"/>
    <property type="match status" value="1"/>
</dbReference>
<dbReference type="InterPro" id="IPR020806">
    <property type="entry name" value="PKS_PP-bd"/>
</dbReference>
<dbReference type="InterPro" id="IPR009081">
    <property type="entry name" value="PP-bd_ACP"/>
</dbReference>
<sequence>MPVSLDAATIRDELRSHLAEVLYVEVAEVEDDATFQDLGLDSVLGVELVSVINAKYGLSEVVDAVFDHPTLNKLADYVRERAAEAA</sequence>
<evidence type="ECO:0000256" key="2">
    <source>
        <dbReference type="ARBA" id="ARBA00022553"/>
    </source>
</evidence>
<accession>A0A1H2R052</accession>
<dbReference type="RefSeq" id="WP_218157176.1">
    <property type="nucleotide sequence ID" value="NZ_FNOK01000001.1"/>
</dbReference>
<keyword evidence="1" id="KW-0596">Phosphopantetheine</keyword>
<dbReference type="AlphaFoldDB" id="A0A1H2R052"/>
<gene>
    <name evidence="4" type="ORF">SAMN05216215_1001248</name>
</gene>
<dbReference type="Proteomes" id="UP000199529">
    <property type="component" value="Unassembled WGS sequence"/>
</dbReference>
<dbReference type="SMART" id="SM00823">
    <property type="entry name" value="PKS_PP"/>
    <property type="match status" value="1"/>
</dbReference>
<evidence type="ECO:0000259" key="3">
    <source>
        <dbReference type="PROSITE" id="PS50075"/>
    </source>
</evidence>
<dbReference type="InterPro" id="IPR036736">
    <property type="entry name" value="ACP-like_sf"/>
</dbReference>
<dbReference type="PROSITE" id="PS50075">
    <property type="entry name" value="CARRIER"/>
    <property type="match status" value="1"/>
</dbReference>
<name>A0A1H2R052_9PSEU</name>
<dbReference type="GO" id="GO:0031177">
    <property type="term" value="F:phosphopantetheine binding"/>
    <property type="evidence" value="ECO:0007669"/>
    <property type="project" value="InterPro"/>
</dbReference>
<dbReference type="STRING" id="418495.SAMN05216215_1001248"/>
<evidence type="ECO:0000256" key="1">
    <source>
        <dbReference type="ARBA" id="ARBA00022450"/>
    </source>
</evidence>
<keyword evidence="5" id="KW-1185">Reference proteome</keyword>
<evidence type="ECO:0000313" key="4">
    <source>
        <dbReference type="EMBL" id="SDW12751.1"/>
    </source>
</evidence>
<feature type="domain" description="Carrier" evidence="3">
    <location>
        <begin position="8"/>
        <end position="82"/>
    </location>
</feature>
<reference evidence="5" key="1">
    <citation type="submission" date="2016-10" db="EMBL/GenBank/DDBJ databases">
        <authorList>
            <person name="Varghese N."/>
            <person name="Submissions S."/>
        </authorList>
    </citation>
    <scope>NUCLEOTIDE SEQUENCE [LARGE SCALE GENOMIC DNA]</scope>
    <source>
        <strain evidence="5">CGMCC 4.3530</strain>
    </source>
</reference>
<keyword evidence="2" id="KW-0597">Phosphoprotein</keyword>
<organism evidence="4 5">
    <name type="scientific">Saccharopolyspora shandongensis</name>
    <dbReference type="NCBI Taxonomy" id="418495"/>
    <lineage>
        <taxon>Bacteria</taxon>
        <taxon>Bacillati</taxon>
        <taxon>Actinomycetota</taxon>
        <taxon>Actinomycetes</taxon>
        <taxon>Pseudonocardiales</taxon>
        <taxon>Pseudonocardiaceae</taxon>
        <taxon>Saccharopolyspora</taxon>
    </lineage>
</organism>